<proteinExistence type="predicted"/>
<accession>A0ABU3VP76</accession>
<keyword evidence="2" id="KW-1185">Reference proteome</keyword>
<organism evidence="1 2">
    <name type="scientific">Methanimicrococcus hacksteinii</name>
    <dbReference type="NCBI Taxonomy" id="3028293"/>
    <lineage>
        <taxon>Archaea</taxon>
        <taxon>Methanobacteriati</taxon>
        <taxon>Methanobacteriota</taxon>
        <taxon>Stenosarchaea group</taxon>
        <taxon>Methanomicrobia</taxon>
        <taxon>Methanosarcinales</taxon>
        <taxon>Methanosarcinaceae</taxon>
        <taxon>Methanimicrococcus</taxon>
    </lineage>
</organism>
<dbReference type="Proteomes" id="UP001272052">
    <property type="component" value="Unassembled WGS sequence"/>
</dbReference>
<sequence>MAYKCRKIEGALTKKGFTEIRDGDHKYYIYYDEAGKTFVKTKTSHNNQDYHSSLINAMSKQLKLKPEQFAGVVECTISKDELKSLYAGSMPQYIEDKQKYLDD</sequence>
<evidence type="ECO:0000313" key="2">
    <source>
        <dbReference type="Proteomes" id="UP001272052"/>
    </source>
</evidence>
<comment type="caution">
    <text evidence="1">The sequence shown here is derived from an EMBL/GenBank/DDBJ whole genome shotgun (WGS) entry which is preliminary data.</text>
</comment>
<name>A0ABU3VP76_9EURY</name>
<protein>
    <recommendedName>
        <fullName evidence="3">Type II toxin-antitoxin system HicA family toxin</fullName>
    </recommendedName>
</protein>
<dbReference type="EMBL" id="JAWDKC010000013">
    <property type="protein sequence ID" value="MDV0445219.1"/>
    <property type="molecule type" value="Genomic_DNA"/>
</dbReference>
<evidence type="ECO:0000313" key="1">
    <source>
        <dbReference type="EMBL" id="MDV0445219.1"/>
    </source>
</evidence>
<dbReference type="RefSeq" id="WP_318785645.1">
    <property type="nucleotide sequence ID" value="NZ_JAWDKC010000013.1"/>
</dbReference>
<dbReference type="SUPFAM" id="SSF54786">
    <property type="entry name" value="YcfA/nrd intein domain"/>
    <property type="match status" value="1"/>
</dbReference>
<gene>
    <name evidence="1" type="ORF">MmiAt1_07760</name>
</gene>
<evidence type="ECO:0008006" key="3">
    <source>
        <dbReference type="Google" id="ProtNLM"/>
    </source>
</evidence>
<reference evidence="1 2" key="1">
    <citation type="submission" date="2023-06" db="EMBL/GenBank/DDBJ databases">
        <title>Genome sequence of Methanimicrococcus sp. At1.</title>
        <authorList>
            <person name="Protasov E."/>
            <person name="Platt K."/>
            <person name="Poehlein A."/>
            <person name="Daniel R."/>
            <person name="Brune A."/>
        </authorList>
    </citation>
    <scope>NUCLEOTIDE SEQUENCE [LARGE SCALE GENOMIC DNA]</scope>
    <source>
        <strain evidence="1 2">At1</strain>
    </source>
</reference>